<reference evidence="2" key="1">
    <citation type="journal article" date="2020" name="Phytopathology">
        <title>Genome Sequence Resources of Colletotrichum truncatum, C. plurivorum, C. musicola, and C. sojae: Four Species Pathogenic to Soybean (Glycine max).</title>
        <authorList>
            <person name="Rogerio F."/>
            <person name="Boufleur T.R."/>
            <person name="Ciampi-Guillardi M."/>
            <person name="Sukno S.A."/>
            <person name="Thon M.R."/>
            <person name="Massola Junior N.S."/>
            <person name="Baroncelli R."/>
        </authorList>
    </citation>
    <scope>NUCLEOTIDE SEQUENCE</scope>
    <source>
        <strain evidence="2">LFN0074</strain>
    </source>
</reference>
<feature type="region of interest" description="Disordered" evidence="1">
    <location>
        <begin position="1"/>
        <end position="32"/>
    </location>
</feature>
<evidence type="ECO:0000313" key="3">
    <source>
        <dbReference type="Proteomes" id="UP000639643"/>
    </source>
</evidence>
<protein>
    <submittedName>
        <fullName evidence="2">Uncharacterized protein</fullName>
    </submittedName>
</protein>
<comment type="caution">
    <text evidence="2">The sequence shown here is derived from an EMBL/GenBank/DDBJ whole genome shotgun (WGS) entry which is preliminary data.</text>
</comment>
<accession>A0A8H6JJ17</accession>
<proteinExistence type="predicted"/>
<name>A0A8H6JJ17_9PEZI</name>
<organism evidence="2 3">
    <name type="scientific">Colletotrichum musicola</name>
    <dbReference type="NCBI Taxonomy" id="2175873"/>
    <lineage>
        <taxon>Eukaryota</taxon>
        <taxon>Fungi</taxon>
        <taxon>Dikarya</taxon>
        <taxon>Ascomycota</taxon>
        <taxon>Pezizomycotina</taxon>
        <taxon>Sordariomycetes</taxon>
        <taxon>Hypocreomycetidae</taxon>
        <taxon>Glomerellales</taxon>
        <taxon>Glomerellaceae</taxon>
        <taxon>Colletotrichum</taxon>
        <taxon>Colletotrichum orchidearum species complex</taxon>
    </lineage>
</organism>
<dbReference type="AlphaFoldDB" id="A0A8H6JJ17"/>
<dbReference type="EMBL" id="WIGM01000755">
    <property type="protein sequence ID" value="KAF6813495.1"/>
    <property type="molecule type" value="Genomic_DNA"/>
</dbReference>
<keyword evidence="3" id="KW-1185">Reference proteome</keyword>
<gene>
    <name evidence="2" type="ORF">CMUS01_12817</name>
</gene>
<evidence type="ECO:0000313" key="2">
    <source>
        <dbReference type="EMBL" id="KAF6813495.1"/>
    </source>
</evidence>
<evidence type="ECO:0000256" key="1">
    <source>
        <dbReference type="SAM" id="MobiDB-lite"/>
    </source>
</evidence>
<dbReference type="Proteomes" id="UP000639643">
    <property type="component" value="Unassembled WGS sequence"/>
</dbReference>
<sequence>MTGVWATGRRHRQQRQLRGTTRKHDAQTHLPARDPFSSVFRRIGALRAAATVDDDEADDDWVKGLTVAEDRVLSVLLLALVSELKREPASFLVIVARPSHEGEEPCHSQIRWWRRRRYLRGCRHTV</sequence>